<keyword evidence="2" id="KW-1133">Transmembrane helix</keyword>
<sequence length="323" mass="33896">MTTSTEAPPRPGLATAAAAVTVVLWASSFVAIRHLGTEISAGPLSLARLALGSLFLGALLFIRPLFARSLFTRALATQRLVTRTQRQPTPAATRRWPVGRDWLPLLACGVLWFGVYNVTLNEAERRLDAGTAAMLVHIAPLLIAVLAGVALGEGFPRQLVLGGLVAFAGVVVIGTSTSSGRAETWGVILCVIAAISYAVGVVSQKPLLSRLPAAEVTWLACTIGAVLCLPFAPTLITELRTASTATIWWIVYLAAFPTALGFTTWAFALRRTSAGRMGVTVYAVPVVAILLAWLLLSEAPAPLALAGGALCLAGVAISRRKPQ</sequence>
<dbReference type="InterPro" id="IPR000620">
    <property type="entry name" value="EamA_dom"/>
</dbReference>
<feature type="transmembrane region" description="Helical" evidence="2">
    <location>
        <begin position="132"/>
        <end position="152"/>
    </location>
</feature>
<evidence type="ECO:0000313" key="4">
    <source>
        <dbReference type="EMBL" id="MBB5982153.1"/>
    </source>
</evidence>
<proteinExistence type="inferred from homology"/>
<dbReference type="EMBL" id="JACHNF010000001">
    <property type="protein sequence ID" value="MBB5982153.1"/>
    <property type="molecule type" value="Genomic_DNA"/>
</dbReference>
<feature type="transmembrane region" description="Helical" evidence="2">
    <location>
        <begin position="216"/>
        <end position="235"/>
    </location>
</feature>
<feature type="transmembrane region" description="Helical" evidence="2">
    <location>
        <begin position="102"/>
        <end position="120"/>
    </location>
</feature>
<dbReference type="SUPFAM" id="SSF103481">
    <property type="entry name" value="Multidrug resistance efflux transporter EmrE"/>
    <property type="match status" value="2"/>
</dbReference>
<feature type="transmembrane region" description="Helical" evidence="2">
    <location>
        <begin position="184"/>
        <end position="204"/>
    </location>
</feature>
<accession>A0A841DU76</accession>
<feature type="transmembrane region" description="Helical" evidence="2">
    <location>
        <begin position="279"/>
        <end position="296"/>
    </location>
</feature>
<protein>
    <submittedName>
        <fullName evidence="4">Drug/metabolite transporter (DMT)-like permease</fullName>
    </submittedName>
</protein>
<organism evidence="4 5">
    <name type="scientific">Kribbella solani</name>
    <dbReference type="NCBI Taxonomy" id="236067"/>
    <lineage>
        <taxon>Bacteria</taxon>
        <taxon>Bacillati</taxon>
        <taxon>Actinomycetota</taxon>
        <taxon>Actinomycetes</taxon>
        <taxon>Propionibacteriales</taxon>
        <taxon>Kribbellaceae</taxon>
        <taxon>Kribbella</taxon>
    </lineage>
</organism>
<feature type="domain" description="EamA" evidence="3">
    <location>
        <begin position="99"/>
        <end position="174"/>
    </location>
</feature>
<evidence type="ECO:0000313" key="5">
    <source>
        <dbReference type="Proteomes" id="UP000558997"/>
    </source>
</evidence>
<dbReference type="InterPro" id="IPR052756">
    <property type="entry name" value="Alkyne_AA_exporter"/>
</dbReference>
<feature type="domain" description="EamA" evidence="3">
    <location>
        <begin position="185"/>
        <end position="318"/>
    </location>
</feature>
<gene>
    <name evidence="4" type="ORF">HDA44_005494</name>
</gene>
<comment type="similarity">
    <text evidence="1">Belongs to the EamA transporter family.</text>
</comment>
<reference evidence="4 5" key="1">
    <citation type="submission" date="2020-08" db="EMBL/GenBank/DDBJ databases">
        <title>Sequencing the genomes of 1000 actinobacteria strains.</title>
        <authorList>
            <person name="Klenk H.-P."/>
        </authorList>
    </citation>
    <scope>NUCLEOTIDE SEQUENCE [LARGE SCALE GENOMIC DNA]</scope>
    <source>
        <strain evidence="4 5">DSM 17294</strain>
    </source>
</reference>
<dbReference type="RefSeq" id="WP_184839171.1">
    <property type="nucleotide sequence ID" value="NZ_BAAAVN010000008.1"/>
</dbReference>
<keyword evidence="5" id="KW-1185">Reference proteome</keyword>
<feature type="transmembrane region" description="Helical" evidence="2">
    <location>
        <begin position="302"/>
        <end position="318"/>
    </location>
</feature>
<feature type="transmembrane region" description="Helical" evidence="2">
    <location>
        <begin position="159"/>
        <end position="178"/>
    </location>
</feature>
<feature type="transmembrane region" description="Helical" evidence="2">
    <location>
        <begin position="44"/>
        <end position="66"/>
    </location>
</feature>
<evidence type="ECO:0000256" key="2">
    <source>
        <dbReference type="SAM" id="Phobius"/>
    </source>
</evidence>
<feature type="transmembrane region" description="Helical" evidence="2">
    <location>
        <begin position="247"/>
        <end position="267"/>
    </location>
</feature>
<dbReference type="GO" id="GO:0016020">
    <property type="term" value="C:membrane"/>
    <property type="evidence" value="ECO:0007669"/>
    <property type="project" value="InterPro"/>
</dbReference>
<name>A0A841DU76_9ACTN</name>
<dbReference type="PANTHER" id="PTHR12715:SF4">
    <property type="entry name" value="EAMA DOMAIN-CONTAINING PROTEIN"/>
    <property type="match status" value="1"/>
</dbReference>
<keyword evidence="2" id="KW-0472">Membrane</keyword>
<keyword evidence="2" id="KW-0812">Transmembrane</keyword>
<dbReference type="AlphaFoldDB" id="A0A841DU76"/>
<evidence type="ECO:0000256" key="1">
    <source>
        <dbReference type="ARBA" id="ARBA00007362"/>
    </source>
</evidence>
<dbReference type="Proteomes" id="UP000558997">
    <property type="component" value="Unassembled WGS sequence"/>
</dbReference>
<comment type="caution">
    <text evidence="4">The sequence shown here is derived from an EMBL/GenBank/DDBJ whole genome shotgun (WGS) entry which is preliminary data.</text>
</comment>
<dbReference type="PANTHER" id="PTHR12715">
    <property type="entry name" value="TRANSPORTER, DRUG/METABOLITE EXPORTER FAMILY"/>
    <property type="match status" value="1"/>
</dbReference>
<dbReference type="InterPro" id="IPR037185">
    <property type="entry name" value="EmrE-like"/>
</dbReference>
<evidence type="ECO:0000259" key="3">
    <source>
        <dbReference type="Pfam" id="PF00892"/>
    </source>
</evidence>
<feature type="transmembrane region" description="Helical" evidence="2">
    <location>
        <begin position="12"/>
        <end position="32"/>
    </location>
</feature>
<dbReference type="Pfam" id="PF00892">
    <property type="entry name" value="EamA"/>
    <property type="match status" value="2"/>
</dbReference>